<sequence>MPHILELPNEITGLILDELCCPEEFDELDDFIEWQVPLMLTCRRFRKLVLPRLYSACFMSFGIVGTEFRAVLSDDSARHIWHVRESCPEYGTLVKSLKLAIGGRFPVKGTVLDETEDFEQTRSLQSVLGWFVPRSNVLKRVWLRRHFDIGENSNLFDFCDAIRMVLSCSSLKELSLRIKFHNSDRETWEAEGRNISLGGSSAKLNTLDLSFYESKWTIEDAFQPVFGWLMGILIDLLEVPCQSVSSLCFSYGTTRFKESCNRSRLPDPIEYEGKIPNTTGRWLKFPSVKTLKVEMCRAGRWMFEQHINLGLGGIKSLTLSSPYDGVSESDATFMMKFKNLAFLHIQDPTCDGFAEWTTQTFLLSRACLSFREGTLYARFSASDPKVVRFMKDRGDEYNARIKSSEDPASEGFNLSIYPPRAN</sequence>
<proteinExistence type="predicted"/>
<dbReference type="Proteomes" id="UP001373714">
    <property type="component" value="Unassembled WGS sequence"/>
</dbReference>
<name>A0AAV9VH98_9PEZI</name>
<dbReference type="AlphaFoldDB" id="A0AAV9VH98"/>
<evidence type="ECO:0000313" key="3">
    <source>
        <dbReference type="Proteomes" id="UP001373714"/>
    </source>
</evidence>
<reference evidence="2 3" key="1">
    <citation type="submission" date="2019-10" db="EMBL/GenBank/DDBJ databases">
        <authorList>
            <person name="Palmer J.M."/>
        </authorList>
    </citation>
    <scope>NUCLEOTIDE SEQUENCE [LARGE SCALE GENOMIC DNA]</scope>
    <source>
        <strain evidence="2 3">TWF730</strain>
    </source>
</reference>
<dbReference type="EMBL" id="JAVHNS010000003">
    <property type="protein sequence ID" value="KAK6360483.1"/>
    <property type="molecule type" value="Genomic_DNA"/>
</dbReference>
<accession>A0AAV9VH98</accession>
<keyword evidence="3" id="KW-1185">Reference proteome</keyword>
<gene>
    <name evidence="2" type="ORF">TWF730_006624</name>
</gene>
<organism evidence="2 3">
    <name type="scientific">Orbilia blumenaviensis</name>
    <dbReference type="NCBI Taxonomy" id="1796055"/>
    <lineage>
        <taxon>Eukaryota</taxon>
        <taxon>Fungi</taxon>
        <taxon>Dikarya</taxon>
        <taxon>Ascomycota</taxon>
        <taxon>Pezizomycotina</taxon>
        <taxon>Orbiliomycetes</taxon>
        <taxon>Orbiliales</taxon>
        <taxon>Orbiliaceae</taxon>
        <taxon>Orbilia</taxon>
    </lineage>
</organism>
<protein>
    <recommendedName>
        <fullName evidence="4">F-box domain-containing protein</fullName>
    </recommendedName>
</protein>
<evidence type="ECO:0000256" key="1">
    <source>
        <dbReference type="SAM" id="MobiDB-lite"/>
    </source>
</evidence>
<feature type="region of interest" description="Disordered" evidence="1">
    <location>
        <begin position="402"/>
        <end position="422"/>
    </location>
</feature>
<evidence type="ECO:0008006" key="4">
    <source>
        <dbReference type="Google" id="ProtNLM"/>
    </source>
</evidence>
<comment type="caution">
    <text evidence="2">The sequence shown here is derived from an EMBL/GenBank/DDBJ whole genome shotgun (WGS) entry which is preliminary data.</text>
</comment>
<evidence type="ECO:0000313" key="2">
    <source>
        <dbReference type="EMBL" id="KAK6360483.1"/>
    </source>
</evidence>